<dbReference type="GO" id="GO:0070979">
    <property type="term" value="P:protein K11-linked ubiquitination"/>
    <property type="evidence" value="ECO:0007669"/>
    <property type="project" value="TreeGrafter"/>
</dbReference>
<keyword evidence="5" id="KW-0833">Ubl conjugation pathway</keyword>
<dbReference type="STRING" id="158441.A0A226ETG2"/>
<keyword evidence="4" id="KW-0498">Mitosis</keyword>
<dbReference type="PANTHER" id="PTHR12830">
    <property type="entry name" value="ANAPHASE-PROMOTING COMPLEX SUBUNIT 5"/>
    <property type="match status" value="1"/>
</dbReference>
<proteinExistence type="inferred from homology"/>
<feature type="region of interest" description="Disordered" evidence="7">
    <location>
        <begin position="436"/>
        <end position="563"/>
    </location>
</feature>
<evidence type="ECO:0000256" key="4">
    <source>
        <dbReference type="ARBA" id="ARBA00022776"/>
    </source>
</evidence>
<feature type="region of interest" description="Disordered" evidence="7">
    <location>
        <begin position="297"/>
        <end position="392"/>
    </location>
</feature>
<dbReference type="GO" id="GO:0045842">
    <property type="term" value="P:positive regulation of mitotic metaphase/anaphase transition"/>
    <property type="evidence" value="ECO:0007669"/>
    <property type="project" value="TreeGrafter"/>
</dbReference>
<accession>A0A226ETG2</accession>
<sequence length="1140" mass="127933">MSSSCEGARVDGRWKPLREGEMSPFKMLVTLFIREVYAVAATERKATEDRSVSPKTLLLIYNLISSYDLDSFVELKSILEKPVHAVRPEVLKKFNRIVSNLEPNNSYFLYELANSIVTMEASQMVVLKKRIAKNSPFGKFLRGIYLNVKKLSYPQVDFMYKQLLSFLGIPGEMHSHSQGKVGKDKRVLKGLDLFQKLEEKKNGEGLDLEVYNTYIMEYKKMTRIATESEKTSYDIHSDWKAAKAKSAAERALTLRKLWTLPHLKVKAENEEDLPTTAITPIPMPCDNDGVLDKRDVHKVKSARRSPRSQPEVSVKRITRSSSSPIGKGGKTTKRRSSSLRRIYFSSPRPTSQIGSSTTSCTTSTTMTANTSVTHSPGRTTRSSVVAGTSKSPFSPMCSPFLSTPAPSFSQVGVKTKLINTGAFKIRMRVFPNSVIQTTTDGSSTSKIEGPSTGGGKSRIKKVSIMKMSSDEDDFDDDDEIEEDEHHDVVMKSPSPVAKSRKHITTPSSSHRGAAVSKKRNTPIKLSSTNDNMTRATSSSSQSIINQPGQSPQLAPLSQPPITPGKILRNTKLETKLKLGSTTTPVSKSAMTVPTYGSDQYDKQWHVIKHWSRKQIERSVKGLINRLYSANCSVPSPAEISQFVRLALTNPSSSVLYPHLHYLEYLNSLRVKDVARCTDSLRASFDVRIKPNTTEINKGTTYAPYNAAIFYHQLGYKDDALSSLNEAFRSGHAAGDATCLHHCHNLWSCFHSKAYTDAIVTVTKEVDNNMAYLHSLNVIVNAFDVHSRGIAPDEVLHSLWHYNADCDLEEMEGLLLSALSNFYTIFGWHAMIAFPAEMILYTNWKWSSRFYAFALCCLSQCLLYHGDVNSSIEIMEYGQGIFGFDASPAGQNFILQYAIFEAIRSYLSYEPVSSNVIATIISIDEIEGVYWKGYNLMIRNNWRDANKLFTKFLVHLDDKEQSKSYMRTDLKLRCLLLLAELECLCRNPAGSVTYLSDALDIAATIHSDVYTTLCLYNSAAVQCEIGLEKTSASTIEKKLRCVIRSTNPWLTAKMNLVKVKITMKIEETVTNETRVRLMAMLDESEQLYQNWGNNYRLKDILSLKAELIDRSTDLESNGSGFMDQLHEITTHLNWTKETCIM</sequence>
<name>A0A226ETG2_FOLCA</name>
<feature type="compositionally biased region" description="Low complexity" evidence="7">
    <location>
        <begin position="546"/>
        <end position="556"/>
    </location>
</feature>
<feature type="compositionally biased region" description="Polar residues" evidence="7">
    <location>
        <begin position="436"/>
        <end position="446"/>
    </location>
</feature>
<dbReference type="GO" id="GO:0005680">
    <property type="term" value="C:anaphase-promoting complex"/>
    <property type="evidence" value="ECO:0007669"/>
    <property type="project" value="InterPro"/>
</dbReference>
<evidence type="ECO:0000256" key="6">
    <source>
        <dbReference type="ARBA" id="ARBA00023306"/>
    </source>
</evidence>
<dbReference type="EMBL" id="LNIX01000002">
    <property type="protein sequence ID" value="OXA60902.1"/>
    <property type="molecule type" value="Genomic_DNA"/>
</dbReference>
<dbReference type="InterPro" id="IPR026000">
    <property type="entry name" value="Apc5_dom"/>
</dbReference>
<reference evidence="9 10" key="1">
    <citation type="submission" date="2015-12" db="EMBL/GenBank/DDBJ databases">
        <title>The genome of Folsomia candida.</title>
        <authorList>
            <person name="Faddeeva A."/>
            <person name="Derks M.F."/>
            <person name="Anvar Y."/>
            <person name="Smit S."/>
            <person name="Van Straalen N."/>
            <person name="Roelofs D."/>
        </authorList>
    </citation>
    <scope>NUCLEOTIDE SEQUENCE [LARGE SCALE GENOMIC DNA]</scope>
    <source>
        <strain evidence="9 10">VU population</strain>
        <tissue evidence="9">Whole body</tissue>
    </source>
</reference>
<evidence type="ECO:0000256" key="7">
    <source>
        <dbReference type="SAM" id="MobiDB-lite"/>
    </source>
</evidence>
<feature type="compositionally biased region" description="Polar residues" evidence="7">
    <location>
        <begin position="376"/>
        <end position="392"/>
    </location>
</feature>
<feature type="domain" description="Anaphase-promoting complex subunit 5" evidence="8">
    <location>
        <begin position="660"/>
        <end position="750"/>
    </location>
</feature>
<organism evidence="9 10">
    <name type="scientific">Folsomia candida</name>
    <name type="common">Springtail</name>
    <dbReference type="NCBI Taxonomy" id="158441"/>
    <lineage>
        <taxon>Eukaryota</taxon>
        <taxon>Metazoa</taxon>
        <taxon>Ecdysozoa</taxon>
        <taxon>Arthropoda</taxon>
        <taxon>Hexapoda</taxon>
        <taxon>Collembola</taxon>
        <taxon>Entomobryomorpha</taxon>
        <taxon>Isotomoidea</taxon>
        <taxon>Isotomidae</taxon>
        <taxon>Proisotominae</taxon>
        <taxon>Folsomia</taxon>
    </lineage>
</organism>
<dbReference type="InterPro" id="IPR037679">
    <property type="entry name" value="Apc5"/>
</dbReference>
<comment type="caution">
    <text evidence="9">The sequence shown here is derived from an EMBL/GenBank/DDBJ whole genome shotgun (WGS) entry which is preliminary data.</text>
</comment>
<evidence type="ECO:0000256" key="3">
    <source>
        <dbReference type="ARBA" id="ARBA00022618"/>
    </source>
</evidence>
<evidence type="ECO:0000313" key="9">
    <source>
        <dbReference type="EMBL" id="OXA60902.1"/>
    </source>
</evidence>
<evidence type="ECO:0000259" key="8">
    <source>
        <dbReference type="Pfam" id="PF12862"/>
    </source>
</evidence>
<keyword evidence="10" id="KW-1185">Reference proteome</keyword>
<comment type="similarity">
    <text evidence="1">Belongs to the APC5 family.</text>
</comment>
<dbReference type="Proteomes" id="UP000198287">
    <property type="component" value="Unassembled WGS sequence"/>
</dbReference>
<evidence type="ECO:0000256" key="1">
    <source>
        <dbReference type="ARBA" id="ARBA00007450"/>
    </source>
</evidence>
<gene>
    <name evidence="9" type="ORF">Fcan01_05095</name>
</gene>
<keyword evidence="3" id="KW-0132">Cell division</keyword>
<dbReference type="OrthoDB" id="2504561at2759"/>
<keyword evidence="6" id="KW-0131">Cell cycle</keyword>
<feature type="compositionally biased region" description="Acidic residues" evidence="7">
    <location>
        <begin position="470"/>
        <end position="482"/>
    </location>
</feature>
<evidence type="ECO:0000313" key="10">
    <source>
        <dbReference type="Proteomes" id="UP000198287"/>
    </source>
</evidence>
<dbReference type="PANTHER" id="PTHR12830:SF9">
    <property type="entry name" value="ANAPHASE-PROMOTING COMPLEX SUBUNIT 5"/>
    <property type="match status" value="1"/>
</dbReference>
<evidence type="ECO:0000256" key="5">
    <source>
        <dbReference type="ARBA" id="ARBA00022786"/>
    </source>
</evidence>
<feature type="compositionally biased region" description="Low complexity" evidence="7">
    <location>
        <begin position="350"/>
        <end position="375"/>
    </location>
</feature>
<feature type="compositionally biased region" description="Basic residues" evidence="7">
    <location>
        <begin position="297"/>
        <end position="306"/>
    </location>
</feature>
<dbReference type="Pfam" id="PF12862">
    <property type="entry name" value="ANAPC5"/>
    <property type="match status" value="1"/>
</dbReference>
<feature type="compositionally biased region" description="Polar residues" evidence="7">
    <location>
        <begin position="523"/>
        <end position="545"/>
    </location>
</feature>
<dbReference type="AlphaFoldDB" id="A0A226ETG2"/>
<protein>
    <recommendedName>
        <fullName evidence="2">Anaphase-promoting complex subunit 5</fullName>
    </recommendedName>
</protein>
<dbReference type="GO" id="GO:0031145">
    <property type="term" value="P:anaphase-promoting complex-dependent catabolic process"/>
    <property type="evidence" value="ECO:0007669"/>
    <property type="project" value="TreeGrafter"/>
</dbReference>
<evidence type="ECO:0000256" key="2">
    <source>
        <dbReference type="ARBA" id="ARBA00016066"/>
    </source>
</evidence>
<dbReference type="GO" id="GO:0051301">
    <property type="term" value="P:cell division"/>
    <property type="evidence" value="ECO:0007669"/>
    <property type="project" value="UniProtKB-KW"/>
</dbReference>